<organism evidence="2 3">
    <name type="scientific">Gymnopilus junonius</name>
    <name type="common">Spectacular rustgill mushroom</name>
    <name type="synonym">Gymnopilus spectabilis subsp. junonius</name>
    <dbReference type="NCBI Taxonomy" id="109634"/>
    <lineage>
        <taxon>Eukaryota</taxon>
        <taxon>Fungi</taxon>
        <taxon>Dikarya</taxon>
        <taxon>Basidiomycota</taxon>
        <taxon>Agaricomycotina</taxon>
        <taxon>Agaricomycetes</taxon>
        <taxon>Agaricomycetidae</taxon>
        <taxon>Agaricales</taxon>
        <taxon>Agaricineae</taxon>
        <taxon>Hymenogastraceae</taxon>
        <taxon>Gymnopilus</taxon>
    </lineage>
</organism>
<proteinExistence type="predicted"/>
<sequence length="230" mass="25101">MLAHVLGHSFRIGGAVELLLVGIPPEIVAATGSWTSLTFLLYWHHMEEILPMSISKAYNKTHFNNLATIFKQFRINHKLTPPASEAKHAADDDEDPTPVPPHMKPLRKHECTAQRTTMDSVTPLFLPTATSPLTSPLWLSQSSPHDATLPATMPTSVRFQDSVGMELEQLESLLDSVMATLVIIQSCSTSPAPYSLHCQEALAIITKLLISGSLPTIVEATLPNPPPCLI</sequence>
<evidence type="ECO:0000313" key="3">
    <source>
        <dbReference type="Proteomes" id="UP000724874"/>
    </source>
</evidence>
<dbReference type="OrthoDB" id="3254696at2759"/>
<dbReference type="AlphaFoldDB" id="A0A9P5NB33"/>
<reference evidence="2" key="1">
    <citation type="submission" date="2020-11" db="EMBL/GenBank/DDBJ databases">
        <authorList>
            <consortium name="DOE Joint Genome Institute"/>
            <person name="Ahrendt S."/>
            <person name="Riley R."/>
            <person name="Andreopoulos W."/>
            <person name="LaButti K."/>
            <person name="Pangilinan J."/>
            <person name="Ruiz-duenas F.J."/>
            <person name="Barrasa J.M."/>
            <person name="Sanchez-Garcia M."/>
            <person name="Camarero S."/>
            <person name="Miyauchi S."/>
            <person name="Serrano A."/>
            <person name="Linde D."/>
            <person name="Babiker R."/>
            <person name="Drula E."/>
            <person name="Ayuso-Fernandez I."/>
            <person name="Pacheco R."/>
            <person name="Padilla G."/>
            <person name="Ferreira P."/>
            <person name="Barriuso J."/>
            <person name="Kellner H."/>
            <person name="Castanera R."/>
            <person name="Alfaro M."/>
            <person name="Ramirez L."/>
            <person name="Pisabarro A.G."/>
            <person name="Kuo A."/>
            <person name="Tritt A."/>
            <person name="Lipzen A."/>
            <person name="He G."/>
            <person name="Yan M."/>
            <person name="Ng V."/>
            <person name="Cullen D."/>
            <person name="Martin F."/>
            <person name="Rosso M.-N."/>
            <person name="Henrissat B."/>
            <person name="Hibbett D."/>
            <person name="Martinez A.T."/>
            <person name="Grigoriev I.V."/>
        </authorList>
    </citation>
    <scope>NUCLEOTIDE SEQUENCE</scope>
    <source>
        <strain evidence="2">AH 44721</strain>
    </source>
</reference>
<protein>
    <submittedName>
        <fullName evidence="2">Uncharacterized protein</fullName>
    </submittedName>
</protein>
<keyword evidence="3" id="KW-1185">Reference proteome</keyword>
<accession>A0A9P5NB33</accession>
<gene>
    <name evidence="2" type="ORF">CPB84DRAFT_1852065</name>
</gene>
<dbReference type="EMBL" id="JADNYJ010000148">
    <property type="protein sequence ID" value="KAF8879515.1"/>
    <property type="molecule type" value="Genomic_DNA"/>
</dbReference>
<feature type="region of interest" description="Disordered" evidence="1">
    <location>
        <begin position="81"/>
        <end position="105"/>
    </location>
</feature>
<comment type="caution">
    <text evidence="2">The sequence shown here is derived from an EMBL/GenBank/DDBJ whole genome shotgun (WGS) entry which is preliminary data.</text>
</comment>
<evidence type="ECO:0000313" key="2">
    <source>
        <dbReference type="EMBL" id="KAF8879515.1"/>
    </source>
</evidence>
<name>A0A9P5NB33_GYMJU</name>
<evidence type="ECO:0000256" key="1">
    <source>
        <dbReference type="SAM" id="MobiDB-lite"/>
    </source>
</evidence>
<dbReference type="Proteomes" id="UP000724874">
    <property type="component" value="Unassembled WGS sequence"/>
</dbReference>